<dbReference type="AlphaFoldDB" id="A0A1Q9EQG4"/>
<keyword evidence="5" id="KW-1185">Reference proteome</keyword>
<keyword evidence="2" id="KW-0677">Repeat</keyword>
<dbReference type="InterPro" id="IPR015943">
    <property type="entry name" value="WD40/YVTN_repeat-like_dom_sf"/>
</dbReference>
<evidence type="ECO:0000313" key="5">
    <source>
        <dbReference type="Proteomes" id="UP000186817"/>
    </source>
</evidence>
<accession>A0A1Q9EQG4</accession>
<protein>
    <submittedName>
        <fullName evidence="4">Echinoderm microtubule-associated protein-like 6</fullName>
    </submittedName>
</protein>
<dbReference type="PANTHER" id="PTHR13720">
    <property type="entry name" value="WD-40 REPEAT PROTEIN"/>
    <property type="match status" value="1"/>
</dbReference>
<reference evidence="4 5" key="1">
    <citation type="submission" date="2016-02" db="EMBL/GenBank/DDBJ databases">
        <title>Genome analysis of coral dinoflagellate symbionts highlights evolutionary adaptations to a symbiotic lifestyle.</title>
        <authorList>
            <person name="Aranda M."/>
            <person name="Li Y."/>
            <person name="Liew Y.J."/>
            <person name="Baumgarten S."/>
            <person name="Simakov O."/>
            <person name="Wilson M."/>
            <person name="Piel J."/>
            <person name="Ashoor H."/>
            <person name="Bougouffa S."/>
            <person name="Bajic V.B."/>
            <person name="Ryu T."/>
            <person name="Ravasi T."/>
            <person name="Bayer T."/>
            <person name="Micklem G."/>
            <person name="Kim H."/>
            <person name="Bhak J."/>
            <person name="Lajeunesse T.C."/>
            <person name="Voolstra C.R."/>
        </authorList>
    </citation>
    <scope>NUCLEOTIDE SEQUENCE [LARGE SCALE GENOMIC DNA]</scope>
    <source>
        <strain evidence="4 5">CCMP2467</strain>
    </source>
</reference>
<dbReference type="OrthoDB" id="6154712at2759"/>
<name>A0A1Q9EQG4_SYMMI</name>
<organism evidence="4 5">
    <name type="scientific">Symbiodinium microadriaticum</name>
    <name type="common">Dinoflagellate</name>
    <name type="synonym">Zooxanthella microadriatica</name>
    <dbReference type="NCBI Taxonomy" id="2951"/>
    <lineage>
        <taxon>Eukaryota</taxon>
        <taxon>Sar</taxon>
        <taxon>Alveolata</taxon>
        <taxon>Dinophyceae</taxon>
        <taxon>Suessiales</taxon>
        <taxon>Symbiodiniaceae</taxon>
        <taxon>Symbiodinium</taxon>
    </lineage>
</organism>
<proteinExistence type="predicted"/>
<sequence>MACKTSGKPGALIPSFAALLRELFRALHKQSFTFLGRGPRGLVGEVSSSAMDPRPDKSSVFWFHYKVGEERHSWAFVQAPPKRLIAALEMLGTLVLTAFLIPLLSHNQGNIYSFRQQARTEPPERESAKSRAAAWGARKEKQKTLFSCRNALGQEQESTGGFSELKSRYSRLDSGLRAARPGTPRSEACGVIAGLVCSQAAMLPAPISMKLCCYPFVEMPSLPARLSLQRCWTGEHISHPEPFVLRGSWKEPARRRWLVNVVTIWRSRLKAKTLKPALAELAELALGVRGIVLPASEEPEVSLTTQAPDFNTSSRAGAALLELMETLQLSQVLGFQASCLAFLSEDRCAVAAGRLVLEISLQTQQQRFIQHGSAVTCLAHSFQQRLGASGQKHTTSTKWAEVLLWDSESFDVCATFSFHKNDVEAIGFIQDGEVLVTIGSDRDRTMALWPAARAGVFRMGRKDGAPLVVCSAFKGGAVSGVTGAPGSSELPLLFATYGAQHMKFWQSARSARLSAAVDGRRGAFGCDGAPKMVLCACWVARDRAVAGGSAGEIFFFHGSRAVRKMAFQPSPIACIVPLRESLAAVHANGICTILSSGQTVEQDFSTLDCWPESRFRTPLVSGASWKHDKLLLSSRTHLVCLDLVNGTKGNRSCQVLASQPSSQLTTVAAHPAENCIYTGAMDGVVRCYDGSDLKCIEGRSLRASAGVTCLAISGISAGEDSSAWMAVGCSDATISIMSEKTRHYVLRRTLSAKKAKLTCARFSSVDMSGAHPLWLAVGTEDGCIHTFRFKEATCRACAYTGVHTGEEIVSKVATLRGHEAPIFDICFADTLPCNYLLSADLSGKQLAFDVPMARRLPTLALVREVPFCPWTAPVGWQIQGCWANREQMKVSLRERRFHEIVGRQSVAVTDDCSLEIFPFPCVEQPTVVPERFEGPGATISCLLFDAASDSLIAASDTVLFIWRFSKEQMIQRMPLRPVPAPQGVPQTPDSRKSASPAFTPPPRVRSDVKEPVAYHGNAAMNRHKTAPTAEVA</sequence>
<dbReference type="Proteomes" id="UP000186817">
    <property type="component" value="Unassembled WGS sequence"/>
</dbReference>
<dbReference type="InterPro" id="IPR011047">
    <property type="entry name" value="Quinoprotein_ADH-like_sf"/>
</dbReference>
<evidence type="ECO:0000313" key="4">
    <source>
        <dbReference type="EMBL" id="OLQ09662.1"/>
    </source>
</evidence>
<dbReference type="GO" id="GO:0008017">
    <property type="term" value="F:microtubule binding"/>
    <property type="evidence" value="ECO:0007669"/>
    <property type="project" value="TreeGrafter"/>
</dbReference>
<feature type="region of interest" description="Disordered" evidence="3">
    <location>
        <begin position="976"/>
        <end position="1032"/>
    </location>
</feature>
<keyword evidence="1" id="KW-0853">WD repeat</keyword>
<dbReference type="InterPro" id="IPR050630">
    <property type="entry name" value="WD_repeat_EMAP"/>
</dbReference>
<evidence type="ECO:0000256" key="3">
    <source>
        <dbReference type="SAM" id="MobiDB-lite"/>
    </source>
</evidence>
<comment type="caution">
    <text evidence="4">The sequence shown here is derived from an EMBL/GenBank/DDBJ whole genome shotgun (WGS) entry which is preliminary data.</text>
</comment>
<evidence type="ECO:0000256" key="2">
    <source>
        <dbReference type="ARBA" id="ARBA00022737"/>
    </source>
</evidence>
<gene>
    <name evidence="4" type="primary">Eml6</name>
    <name evidence="4" type="ORF">AK812_SmicGene6739</name>
</gene>
<dbReference type="EMBL" id="LSRX01000093">
    <property type="protein sequence ID" value="OLQ09662.1"/>
    <property type="molecule type" value="Genomic_DNA"/>
</dbReference>
<dbReference type="PANTHER" id="PTHR13720:SF33">
    <property type="entry name" value="HELP DOMAIN-CONTAINING PROTEIN"/>
    <property type="match status" value="1"/>
</dbReference>
<dbReference type="Gene3D" id="2.130.10.10">
    <property type="entry name" value="YVTN repeat-like/Quinoprotein amine dehydrogenase"/>
    <property type="match status" value="2"/>
</dbReference>
<dbReference type="Pfam" id="PF00400">
    <property type="entry name" value="WD40"/>
    <property type="match status" value="1"/>
</dbReference>
<dbReference type="InterPro" id="IPR001680">
    <property type="entry name" value="WD40_rpt"/>
</dbReference>
<dbReference type="SMART" id="SM00320">
    <property type="entry name" value="WD40"/>
    <property type="match status" value="7"/>
</dbReference>
<dbReference type="SUPFAM" id="SSF50998">
    <property type="entry name" value="Quinoprotein alcohol dehydrogenase-like"/>
    <property type="match status" value="1"/>
</dbReference>
<evidence type="ECO:0000256" key="1">
    <source>
        <dbReference type="ARBA" id="ARBA00022574"/>
    </source>
</evidence>